<protein>
    <submittedName>
        <fullName evidence="1">Uncharacterized protein</fullName>
    </submittedName>
</protein>
<gene>
    <name evidence="1" type="ORF">SAMN05192563_10392</name>
</gene>
<proteinExistence type="predicted"/>
<name>A0A1I7ENT9_9BURK</name>
<dbReference type="Proteomes" id="UP000198844">
    <property type="component" value="Unassembled WGS sequence"/>
</dbReference>
<dbReference type="AlphaFoldDB" id="A0A1I7ENT9"/>
<sequence>MIVGLETMSDCISIVCPSCGADHGDDGWEVLQENEVHQMKCEFCRAEFFVSIFECERCVADNVISSLSEHEVKNRTCRACGHRPEIEGEDYEEPCL</sequence>
<dbReference type="EMBL" id="FPBH01000039">
    <property type="protein sequence ID" value="SFU25598.1"/>
    <property type="molecule type" value="Genomic_DNA"/>
</dbReference>
<evidence type="ECO:0000313" key="1">
    <source>
        <dbReference type="EMBL" id="SFU25598.1"/>
    </source>
</evidence>
<organism evidence="1 2">
    <name type="scientific">Paraburkholderia aspalathi</name>
    <dbReference type="NCBI Taxonomy" id="1324617"/>
    <lineage>
        <taxon>Bacteria</taxon>
        <taxon>Pseudomonadati</taxon>
        <taxon>Pseudomonadota</taxon>
        <taxon>Betaproteobacteria</taxon>
        <taxon>Burkholderiales</taxon>
        <taxon>Burkholderiaceae</taxon>
        <taxon>Paraburkholderia</taxon>
    </lineage>
</organism>
<accession>A0A1I7ENT9</accession>
<evidence type="ECO:0000313" key="2">
    <source>
        <dbReference type="Proteomes" id="UP000198844"/>
    </source>
</evidence>
<reference evidence="1 2" key="1">
    <citation type="submission" date="2016-10" db="EMBL/GenBank/DDBJ databases">
        <authorList>
            <person name="de Groot N.N."/>
        </authorList>
    </citation>
    <scope>NUCLEOTIDE SEQUENCE [LARGE SCALE GENOMIC DNA]</scope>
    <source>
        <strain evidence="1 2">LMG 27731</strain>
    </source>
</reference>